<dbReference type="RefSeq" id="WP_063209380.1">
    <property type="nucleotide sequence ID" value="NZ_LUKD01000008.1"/>
</dbReference>
<comment type="caution">
    <text evidence="1">The sequence shown here is derived from an EMBL/GenBank/DDBJ whole genome shotgun (WGS) entry which is preliminary data.</text>
</comment>
<reference evidence="1 2" key="1">
    <citation type="submission" date="2016-03" db="EMBL/GenBank/DDBJ databases">
        <authorList>
            <person name="Ploux O."/>
        </authorList>
    </citation>
    <scope>NUCLEOTIDE SEQUENCE [LARGE SCALE GENOMIC DNA]</scope>
    <source>
        <strain evidence="1 2">EC13</strain>
    </source>
</reference>
<dbReference type="AlphaFoldDB" id="A0A162G028"/>
<proteinExistence type="predicted"/>
<evidence type="ECO:0008006" key="3">
    <source>
        <dbReference type="Google" id="ProtNLM"/>
    </source>
</evidence>
<dbReference type="EMBL" id="LUKD01000008">
    <property type="protein sequence ID" value="KYG62912.1"/>
    <property type="molecule type" value="Genomic_DNA"/>
</dbReference>
<evidence type="ECO:0000313" key="2">
    <source>
        <dbReference type="Proteomes" id="UP000075799"/>
    </source>
</evidence>
<dbReference type="OrthoDB" id="9789109at2"/>
<dbReference type="InterPro" id="IPR007438">
    <property type="entry name" value="DUF488"/>
</dbReference>
<organism evidence="1 2">
    <name type="scientific">Bdellovibrio bacteriovorus</name>
    <dbReference type="NCBI Taxonomy" id="959"/>
    <lineage>
        <taxon>Bacteria</taxon>
        <taxon>Pseudomonadati</taxon>
        <taxon>Bdellovibrionota</taxon>
        <taxon>Bdellovibrionia</taxon>
        <taxon>Bdellovibrionales</taxon>
        <taxon>Pseudobdellovibrionaceae</taxon>
        <taxon>Bdellovibrio</taxon>
    </lineage>
</organism>
<sequence>MKIFTVGYEGCDIDEFTEGLKEKGVTHVVDVRKNPLSRKRGFSKKKLAEELAKKDIAYTHMPGLGVPTLWRKQAKTHLITREKMFRDYVKKVLPKQQEEILQLLKLGKKKGLTLLCYEADASDCHRRYVAEEMDRHQKGKLKIENLVLKDQEGIFLFNIGKRGRASSA</sequence>
<name>A0A162G028_BDEBC</name>
<evidence type="ECO:0000313" key="1">
    <source>
        <dbReference type="EMBL" id="KYG62912.1"/>
    </source>
</evidence>
<dbReference type="Pfam" id="PF04343">
    <property type="entry name" value="DUF488"/>
    <property type="match status" value="1"/>
</dbReference>
<dbReference type="PANTHER" id="PTHR39337">
    <property type="entry name" value="BLR5642 PROTEIN"/>
    <property type="match status" value="1"/>
</dbReference>
<accession>A0A162G028</accession>
<gene>
    <name evidence="1" type="ORF">AZI87_16740</name>
</gene>
<dbReference type="Proteomes" id="UP000075799">
    <property type="component" value="Unassembled WGS sequence"/>
</dbReference>
<protein>
    <recommendedName>
        <fullName evidence="3">DUF488 domain-containing protein</fullName>
    </recommendedName>
</protein>
<dbReference type="PANTHER" id="PTHR39337:SF1">
    <property type="entry name" value="BLR5642 PROTEIN"/>
    <property type="match status" value="1"/>
</dbReference>